<dbReference type="Pfam" id="PF19274">
    <property type="entry name" value="PI4K_N"/>
    <property type="match status" value="1"/>
</dbReference>
<evidence type="ECO:0000313" key="4">
    <source>
        <dbReference type="EMBL" id="KAJ0209578.1"/>
    </source>
</evidence>
<keyword evidence="5" id="KW-1185">Reference proteome</keyword>
<dbReference type="Proteomes" id="UP000235145">
    <property type="component" value="Unassembled WGS sequence"/>
</dbReference>
<comment type="caution">
    <text evidence="4">The sequence shown here is derived from an EMBL/GenBank/DDBJ whole genome shotgun (WGS) entry which is preliminary data.</text>
</comment>
<gene>
    <name evidence="4" type="ORF">LSAT_V11C400159100</name>
</gene>
<evidence type="ECO:0000313" key="5">
    <source>
        <dbReference type="Proteomes" id="UP000235145"/>
    </source>
</evidence>
<name>A0A9R1VP65_LACSA</name>
<organism evidence="4 5">
    <name type="scientific">Lactuca sativa</name>
    <name type="common">Garden lettuce</name>
    <dbReference type="NCBI Taxonomy" id="4236"/>
    <lineage>
        <taxon>Eukaryota</taxon>
        <taxon>Viridiplantae</taxon>
        <taxon>Streptophyta</taxon>
        <taxon>Embryophyta</taxon>
        <taxon>Tracheophyta</taxon>
        <taxon>Spermatophyta</taxon>
        <taxon>Magnoliopsida</taxon>
        <taxon>eudicotyledons</taxon>
        <taxon>Gunneridae</taxon>
        <taxon>Pentapetalae</taxon>
        <taxon>asterids</taxon>
        <taxon>campanulids</taxon>
        <taxon>Asterales</taxon>
        <taxon>Asteraceae</taxon>
        <taxon>Cichorioideae</taxon>
        <taxon>Cichorieae</taxon>
        <taxon>Lactucinae</taxon>
        <taxon>Lactuca</taxon>
    </lineage>
</organism>
<feature type="signal peptide" evidence="2">
    <location>
        <begin position="1"/>
        <end position="20"/>
    </location>
</feature>
<protein>
    <recommendedName>
        <fullName evidence="3">PI4-kinase N-terminal domain-containing protein</fullName>
    </recommendedName>
</protein>
<evidence type="ECO:0000256" key="2">
    <source>
        <dbReference type="SAM" id="SignalP"/>
    </source>
</evidence>
<accession>A0A9R1VP65</accession>
<dbReference type="EMBL" id="NBSK02000004">
    <property type="protein sequence ID" value="KAJ0209578.1"/>
    <property type="molecule type" value="Genomic_DNA"/>
</dbReference>
<dbReference type="AlphaFoldDB" id="A0A9R1VP65"/>
<feature type="chain" id="PRO_5040297768" description="PI4-kinase N-terminal domain-containing protein" evidence="2">
    <location>
        <begin position="21"/>
        <end position="223"/>
    </location>
</feature>
<keyword evidence="2" id="KW-0732">Signal</keyword>
<proteinExistence type="inferred from homology"/>
<dbReference type="InterPro" id="IPR045495">
    <property type="entry name" value="PI4K_N"/>
</dbReference>
<feature type="domain" description="PI4-kinase N-terminal" evidence="3">
    <location>
        <begin position="3"/>
        <end position="201"/>
    </location>
</feature>
<evidence type="ECO:0000256" key="1">
    <source>
        <dbReference type="ARBA" id="ARBA00006209"/>
    </source>
</evidence>
<reference evidence="4 5" key="1">
    <citation type="journal article" date="2017" name="Nat. Commun.">
        <title>Genome assembly with in vitro proximity ligation data and whole-genome triplication in lettuce.</title>
        <authorList>
            <person name="Reyes-Chin-Wo S."/>
            <person name="Wang Z."/>
            <person name="Yang X."/>
            <person name="Kozik A."/>
            <person name="Arikit S."/>
            <person name="Song C."/>
            <person name="Xia L."/>
            <person name="Froenicke L."/>
            <person name="Lavelle D.O."/>
            <person name="Truco M.J."/>
            <person name="Xia R."/>
            <person name="Zhu S."/>
            <person name="Xu C."/>
            <person name="Xu H."/>
            <person name="Xu X."/>
            <person name="Cox K."/>
            <person name="Korf I."/>
            <person name="Meyers B.C."/>
            <person name="Michelmore R.W."/>
        </authorList>
    </citation>
    <scope>NUCLEOTIDE SEQUENCE [LARGE SCALE GENOMIC DNA]</scope>
    <source>
        <strain evidence="5">cv. Salinas</strain>
        <tissue evidence="4">Seedlings</tissue>
    </source>
</reference>
<sequence>MNPNLMPAVLQCLMAIVHRAFETALSWLEAQICETGDASEVRESTLAAHACFLIKSLSVREEQIRDVSVNLLSQLRERFPQILWKSSCLDSLLFSVNGDPPSSLVNDPASVASVRSLYQSVVKEWIVDSLSYAPCTTQGLLQEQLCKANTWQKAQPTTDVVSLLSEIKIGTGKTDCWKAAASGGNLKSTEAFNIEVLSTVLNEHCKFWIDDEQWPLSIANSQI</sequence>
<evidence type="ECO:0000259" key="3">
    <source>
        <dbReference type="Pfam" id="PF19274"/>
    </source>
</evidence>
<comment type="similarity">
    <text evidence="1">Belongs to the PI3/PI4-kinase family. Type III PI4K subfamily.</text>
</comment>